<dbReference type="InterPro" id="IPR036890">
    <property type="entry name" value="HATPase_C_sf"/>
</dbReference>
<keyword evidence="4" id="KW-0808">Transferase</keyword>
<keyword evidence="8" id="KW-0067">ATP-binding</keyword>
<keyword evidence="2" id="KW-1003">Cell membrane</keyword>
<dbReference type="RefSeq" id="WP_159754322.1">
    <property type="nucleotide sequence ID" value="NZ_WUQX01000001.1"/>
</dbReference>
<keyword evidence="5 12" id="KW-0812">Transmembrane</keyword>
<dbReference type="PANTHER" id="PTHR34220:SF11">
    <property type="entry name" value="SENSOR PROTEIN KINASE HPTS"/>
    <property type="match status" value="1"/>
</dbReference>
<dbReference type="Proteomes" id="UP000460412">
    <property type="component" value="Unassembled WGS sequence"/>
</dbReference>
<evidence type="ECO:0000313" key="15">
    <source>
        <dbReference type="Proteomes" id="UP000460412"/>
    </source>
</evidence>
<dbReference type="AlphaFoldDB" id="A0A7X3SKZ5"/>
<dbReference type="EMBL" id="WUQX01000001">
    <property type="protein sequence ID" value="MXP78133.1"/>
    <property type="molecule type" value="Genomic_DNA"/>
</dbReference>
<dbReference type="InterPro" id="IPR050640">
    <property type="entry name" value="Bact_2-comp_sensor_kinase"/>
</dbReference>
<evidence type="ECO:0000256" key="7">
    <source>
        <dbReference type="ARBA" id="ARBA00022777"/>
    </source>
</evidence>
<keyword evidence="15" id="KW-1185">Reference proteome</keyword>
<keyword evidence="6" id="KW-0547">Nucleotide-binding</keyword>
<feature type="domain" description="HAMP" evidence="13">
    <location>
        <begin position="301"/>
        <end position="374"/>
    </location>
</feature>
<dbReference type="Gene3D" id="6.10.340.10">
    <property type="match status" value="1"/>
</dbReference>
<proteinExistence type="predicted"/>
<keyword evidence="11 12" id="KW-0472">Membrane</keyword>
<comment type="caution">
    <text evidence="14">The sequence shown here is derived from an EMBL/GenBank/DDBJ whole genome shotgun (WGS) entry which is preliminary data.</text>
</comment>
<dbReference type="CDD" id="cd06225">
    <property type="entry name" value="HAMP"/>
    <property type="match status" value="1"/>
</dbReference>
<keyword evidence="3" id="KW-0597">Phosphoprotein</keyword>
<evidence type="ECO:0000256" key="12">
    <source>
        <dbReference type="SAM" id="Phobius"/>
    </source>
</evidence>
<accession>A0A7X3SKZ5</accession>
<keyword evidence="10" id="KW-0902">Two-component regulatory system</keyword>
<evidence type="ECO:0000256" key="10">
    <source>
        <dbReference type="ARBA" id="ARBA00023012"/>
    </source>
</evidence>
<name>A0A7X3SKZ5_9FIRM</name>
<feature type="transmembrane region" description="Helical" evidence="12">
    <location>
        <begin position="14"/>
        <end position="33"/>
    </location>
</feature>
<evidence type="ECO:0000313" key="14">
    <source>
        <dbReference type="EMBL" id="MXP78133.1"/>
    </source>
</evidence>
<keyword evidence="9 12" id="KW-1133">Transmembrane helix</keyword>
<dbReference type="Pfam" id="PF06580">
    <property type="entry name" value="His_kinase"/>
    <property type="match status" value="1"/>
</dbReference>
<sequence length="606" mass="70235">MEIKGSKQLYHKLFFIYTAILVCVISALVIFFINSTRKRFLEQSLRYTEMMSESALSYLEDSSDIAEYIHEDLYNSGMELKDVLHYMTDEPDQYQKYRLDTYIENKLNGYKGIEEFFQDAFQAYGSLSQITLFSYERDEITEYTRDGKSYRRDGDGEFKERLENGELVQEGCFAYLKEIRDPSTMQGKGCMLLGFRSKKFESIWQYYSRAELMVYHDSQTVVYTSSKEHEISDIMEAENKGELEILLGAYVEQAQHGQYHTISYIEKGRASAVPFSIVVMLVLVGIAVMALGELFVRYYLQKLANRLNRILDGMTKVMDGDLAVRIPIDSLLDEERLPAGHAFRCALGYKKEDELDVIARYFNEMCAKLDKHIKKQYLAEIEQKNAEMDALQSQINPHFLYNTLEAVRMKAICNGDREVGKMLYSLAVTFRAQIKEADIITLAQELHYCKKYMELFEFRYQNQFQANVECPEEYLKVPIIKFVLQPVIENYFIHGIRMKETDNFVRIIVEKEAERRYGEGAGHKEADMCEEGYRIIVEDNGKGMTKEAIEAKNRELEHDTMEKHSSIGIANVNRRLKAVYGKECGIHLETGSQGGLRVILRFMGGN</sequence>
<evidence type="ECO:0000259" key="13">
    <source>
        <dbReference type="PROSITE" id="PS50885"/>
    </source>
</evidence>
<dbReference type="InterPro" id="IPR003660">
    <property type="entry name" value="HAMP_dom"/>
</dbReference>
<dbReference type="Gene3D" id="3.30.565.10">
    <property type="entry name" value="Histidine kinase-like ATPase, C-terminal domain"/>
    <property type="match status" value="1"/>
</dbReference>
<evidence type="ECO:0000256" key="8">
    <source>
        <dbReference type="ARBA" id="ARBA00022840"/>
    </source>
</evidence>
<organism evidence="14 15">
    <name type="scientific">Sporofaciens musculi</name>
    <dbReference type="NCBI Taxonomy" id="2681861"/>
    <lineage>
        <taxon>Bacteria</taxon>
        <taxon>Bacillati</taxon>
        <taxon>Bacillota</taxon>
        <taxon>Clostridia</taxon>
        <taxon>Lachnospirales</taxon>
        <taxon>Lachnospiraceae</taxon>
        <taxon>Sporofaciens</taxon>
    </lineage>
</organism>
<reference evidence="14 15" key="1">
    <citation type="submission" date="2019-12" db="EMBL/GenBank/DDBJ databases">
        <title>Sporaefaciens musculi gen. nov., sp. nov., a novel bacterium isolated from the caecum of an obese mouse.</title>
        <authorList>
            <person name="Rasmussen T.S."/>
            <person name="Streidl T."/>
            <person name="Hitch T.C.A."/>
            <person name="Wortmann E."/>
            <person name="Deptula P."/>
            <person name="Hansen M."/>
            <person name="Nielsen D.S."/>
            <person name="Clavel T."/>
            <person name="Vogensen F.K."/>
        </authorList>
    </citation>
    <scope>NUCLEOTIDE SEQUENCE [LARGE SCALE GENOMIC DNA]</scope>
    <source>
        <strain evidence="14 15">WCA-9-b2</strain>
    </source>
</reference>
<dbReference type="PROSITE" id="PS50885">
    <property type="entry name" value="HAMP"/>
    <property type="match status" value="1"/>
</dbReference>
<gene>
    <name evidence="14" type="ORF">GN277_23075</name>
</gene>
<evidence type="ECO:0000256" key="2">
    <source>
        <dbReference type="ARBA" id="ARBA00022475"/>
    </source>
</evidence>
<dbReference type="GO" id="GO:0000155">
    <property type="term" value="F:phosphorelay sensor kinase activity"/>
    <property type="evidence" value="ECO:0007669"/>
    <property type="project" value="InterPro"/>
</dbReference>
<evidence type="ECO:0000256" key="3">
    <source>
        <dbReference type="ARBA" id="ARBA00022553"/>
    </source>
</evidence>
<evidence type="ECO:0000256" key="4">
    <source>
        <dbReference type="ARBA" id="ARBA00022679"/>
    </source>
</evidence>
<evidence type="ECO:0000256" key="1">
    <source>
        <dbReference type="ARBA" id="ARBA00004651"/>
    </source>
</evidence>
<feature type="transmembrane region" description="Helical" evidence="12">
    <location>
        <begin position="277"/>
        <end position="300"/>
    </location>
</feature>
<evidence type="ECO:0000256" key="11">
    <source>
        <dbReference type="ARBA" id="ARBA00023136"/>
    </source>
</evidence>
<dbReference type="PANTHER" id="PTHR34220">
    <property type="entry name" value="SENSOR HISTIDINE KINASE YPDA"/>
    <property type="match status" value="1"/>
</dbReference>
<keyword evidence="7 14" id="KW-0418">Kinase</keyword>
<dbReference type="InterPro" id="IPR010559">
    <property type="entry name" value="Sig_transdc_His_kin_internal"/>
</dbReference>
<evidence type="ECO:0000256" key="5">
    <source>
        <dbReference type="ARBA" id="ARBA00022692"/>
    </source>
</evidence>
<dbReference type="GO" id="GO:0016020">
    <property type="term" value="C:membrane"/>
    <property type="evidence" value="ECO:0007669"/>
    <property type="project" value="UniProtKB-SubCell"/>
</dbReference>
<evidence type="ECO:0000256" key="9">
    <source>
        <dbReference type="ARBA" id="ARBA00022989"/>
    </source>
</evidence>
<evidence type="ECO:0000256" key="6">
    <source>
        <dbReference type="ARBA" id="ARBA00022741"/>
    </source>
</evidence>
<dbReference type="SUPFAM" id="SSF55874">
    <property type="entry name" value="ATPase domain of HSP90 chaperone/DNA topoisomerase II/histidine kinase"/>
    <property type="match status" value="1"/>
</dbReference>
<comment type="subcellular location">
    <subcellularLocation>
        <location evidence="1">Cell membrane</location>
        <topology evidence="1">Multi-pass membrane protein</topology>
    </subcellularLocation>
</comment>
<protein>
    <submittedName>
        <fullName evidence="14">Two-component sensor histidine kinase</fullName>
    </submittedName>
</protein>